<comment type="caution">
    <text evidence="1">The sequence shown here is derived from an EMBL/GenBank/DDBJ whole genome shotgun (WGS) entry which is preliminary data.</text>
</comment>
<dbReference type="EMBL" id="JASPKY010000588">
    <property type="protein sequence ID" value="KAK9688534.1"/>
    <property type="molecule type" value="Genomic_DNA"/>
</dbReference>
<evidence type="ECO:0000313" key="2">
    <source>
        <dbReference type="Proteomes" id="UP001458880"/>
    </source>
</evidence>
<name>A0AAW1IGM4_POPJA</name>
<protein>
    <recommendedName>
        <fullName evidence="3">PiggyBac transposable element-derived protein domain-containing protein</fullName>
    </recommendedName>
</protein>
<reference evidence="1 2" key="1">
    <citation type="journal article" date="2024" name="BMC Genomics">
        <title>De novo assembly and annotation of Popillia japonica's genome with initial clues to its potential as an invasive pest.</title>
        <authorList>
            <person name="Cucini C."/>
            <person name="Boschi S."/>
            <person name="Funari R."/>
            <person name="Cardaioli E."/>
            <person name="Iannotti N."/>
            <person name="Marturano G."/>
            <person name="Paoli F."/>
            <person name="Bruttini M."/>
            <person name="Carapelli A."/>
            <person name="Frati F."/>
            <person name="Nardi F."/>
        </authorList>
    </citation>
    <scope>NUCLEOTIDE SEQUENCE [LARGE SCALE GENOMIC DNA]</scope>
    <source>
        <strain evidence="1">DMR45628</strain>
    </source>
</reference>
<dbReference type="Proteomes" id="UP001458880">
    <property type="component" value="Unassembled WGS sequence"/>
</dbReference>
<organism evidence="1 2">
    <name type="scientific">Popillia japonica</name>
    <name type="common">Japanese beetle</name>
    <dbReference type="NCBI Taxonomy" id="7064"/>
    <lineage>
        <taxon>Eukaryota</taxon>
        <taxon>Metazoa</taxon>
        <taxon>Ecdysozoa</taxon>
        <taxon>Arthropoda</taxon>
        <taxon>Hexapoda</taxon>
        <taxon>Insecta</taxon>
        <taxon>Pterygota</taxon>
        <taxon>Neoptera</taxon>
        <taxon>Endopterygota</taxon>
        <taxon>Coleoptera</taxon>
        <taxon>Polyphaga</taxon>
        <taxon>Scarabaeiformia</taxon>
        <taxon>Scarabaeidae</taxon>
        <taxon>Rutelinae</taxon>
        <taxon>Popillia</taxon>
    </lineage>
</organism>
<sequence length="88" mass="10303">MYGPSRDCVPTDLEELMAFLGLLYLVGIKRGQHLNTYEFWATDGAPDYFNALTERRTVVDFINLADENVINSRMIYCHRYRHKQCPNN</sequence>
<proteinExistence type="predicted"/>
<gene>
    <name evidence="1" type="ORF">QE152_g35258</name>
</gene>
<keyword evidence="2" id="KW-1185">Reference proteome</keyword>
<dbReference type="AlphaFoldDB" id="A0AAW1IGM4"/>
<evidence type="ECO:0008006" key="3">
    <source>
        <dbReference type="Google" id="ProtNLM"/>
    </source>
</evidence>
<accession>A0AAW1IGM4</accession>
<evidence type="ECO:0000313" key="1">
    <source>
        <dbReference type="EMBL" id="KAK9688534.1"/>
    </source>
</evidence>